<feature type="compositionally biased region" description="Low complexity" evidence="1">
    <location>
        <begin position="242"/>
        <end position="254"/>
    </location>
</feature>
<dbReference type="OrthoDB" id="20839at2759"/>
<feature type="compositionally biased region" description="Low complexity" evidence="1">
    <location>
        <begin position="131"/>
        <end position="142"/>
    </location>
</feature>
<dbReference type="AlphaFoldDB" id="A0A4C1TBY7"/>
<comment type="caution">
    <text evidence="2">The sequence shown here is derived from an EMBL/GenBank/DDBJ whole genome shotgun (WGS) entry which is preliminary data.</text>
</comment>
<dbReference type="STRING" id="151549.A0A4C1TBY7"/>
<name>A0A4C1TBY7_EUMVA</name>
<feature type="region of interest" description="Disordered" evidence="1">
    <location>
        <begin position="69"/>
        <end position="146"/>
    </location>
</feature>
<organism evidence="2 3">
    <name type="scientific">Eumeta variegata</name>
    <name type="common">Bagworm moth</name>
    <name type="synonym">Eumeta japonica</name>
    <dbReference type="NCBI Taxonomy" id="151549"/>
    <lineage>
        <taxon>Eukaryota</taxon>
        <taxon>Metazoa</taxon>
        <taxon>Ecdysozoa</taxon>
        <taxon>Arthropoda</taxon>
        <taxon>Hexapoda</taxon>
        <taxon>Insecta</taxon>
        <taxon>Pterygota</taxon>
        <taxon>Neoptera</taxon>
        <taxon>Endopterygota</taxon>
        <taxon>Lepidoptera</taxon>
        <taxon>Glossata</taxon>
        <taxon>Ditrysia</taxon>
        <taxon>Tineoidea</taxon>
        <taxon>Psychidae</taxon>
        <taxon>Oiketicinae</taxon>
        <taxon>Eumeta</taxon>
    </lineage>
</organism>
<sequence length="283" mass="31227">MQQVQRQHQQGIKQRHRQRPQLRLKRRTHQQQLGQTRWQCTKFICFRATFNSECTWNKYTHKFNNREHTTAQNTRSTSQQQHSSASSSNTTTNTNLDRQSPYNAAMASPSTTSISSPAAPQHGVIYQSGKSPNPSSASTASTGINLTASTTETGNLKISYEKQSSRVSQIQEQDSAPIRRSRSRSGESSMLQAQQQQQQQQQNNSKSTSRSGKKRAASNKAQTNTNTTDSSNPPQEKLSKTSANASINSASSSSPVPPAHYRSDLTTPTPPPTAPPLIITTTQ</sequence>
<dbReference type="EMBL" id="BGZK01004987">
    <property type="protein sequence ID" value="GBP11982.1"/>
    <property type="molecule type" value="Genomic_DNA"/>
</dbReference>
<gene>
    <name evidence="2" type="ORF">EVAR_70379_1</name>
</gene>
<feature type="compositionally biased region" description="Basic residues" evidence="1">
    <location>
        <begin position="13"/>
        <end position="29"/>
    </location>
</feature>
<feature type="region of interest" description="Disordered" evidence="1">
    <location>
        <begin position="1"/>
        <end position="33"/>
    </location>
</feature>
<evidence type="ECO:0000313" key="2">
    <source>
        <dbReference type="EMBL" id="GBP11982.1"/>
    </source>
</evidence>
<evidence type="ECO:0000313" key="3">
    <source>
        <dbReference type="Proteomes" id="UP000299102"/>
    </source>
</evidence>
<feature type="compositionally biased region" description="Low complexity" evidence="1">
    <location>
        <begin position="72"/>
        <end position="95"/>
    </location>
</feature>
<protein>
    <submittedName>
        <fullName evidence="2">Uncharacterized protein</fullName>
    </submittedName>
</protein>
<keyword evidence="3" id="KW-1185">Reference proteome</keyword>
<feature type="compositionally biased region" description="Low complexity" evidence="1">
    <location>
        <begin position="104"/>
        <end position="120"/>
    </location>
</feature>
<proteinExistence type="predicted"/>
<feature type="compositionally biased region" description="Low complexity" evidence="1">
    <location>
        <begin position="186"/>
        <end position="202"/>
    </location>
</feature>
<evidence type="ECO:0000256" key="1">
    <source>
        <dbReference type="SAM" id="MobiDB-lite"/>
    </source>
</evidence>
<accession>A0A4C1TBY7</accession>
<feature type="compositionally biased region" description="Polar residues" evidence="1">
    <location>
        <begin position="165"/>
        <end position="174"/>
    </location>
</feature>
<feature type="compositionally biased region" description="Polar residues" evidence="1">
    <location>
        <begin position="1"/>
        <end position="12"/>
    </location>
</feature>
<feature type="region of interest" description="Disordered" evidence="1">
    <location>
        <begin position="159"/>
        <end position="283"/>
    </location>
</feature>
<dbReference type="Proteomes" id="UP000299102">
    <property type="component" value="Unassembled WGS sequence"/>
</dbReference>
<reference evidence="2 3" key="1">
    <citation type="journal article" date="2019" name="Commun. Biol.">
        <title>The bagworm genome reveals a unique fibroin gene that provides high tensile strength.</title>
        <authorList>
            <person name="Kono N."/>
            <person name="Nakamura H."/>
            <person name="Ohtoshi R."/>
            <person name="Tomita M."/>
            <person name="Numata K."/>
            <person name="Arakawa K."/>
        </authorList>
    </citation>
    <scope>NUCLEOTIDE SEQUENCE [LARGE SCALE GENOMIC DNA]</scope>
</reference>